<dbReference type="PANTHER" id="PTHR13218:SF8">
    <property type="entry name" value="TRANSCRIPTION INITIATION FACTOR TFIID SUBUNIT 11"/>
    <property type="match status" value="1"/>
</dbReference>
<feature type="compositionally biased region" description="Acidic residues" evidence="6">
    <location>
        <begin position="43"/>
        <end position="52"/>
    </location>
</feature>
<keyword evidence="5" id="KW-0539">Nucleus</keyword>
<dbReference type="Gene3D" id="1.10.20.10">
    <property type="entry name" value="Histone, subunit A"/>
    <property type="match status" value="1"/>
</dbReference>
<evidence type="ECO:0000256" key="4">
    <source>
        <dbReference type="ARBA" id="ARBA00023163"/>
    </source>
</evidence>
<feature type="compositionally biased region" description="Acidic residues" evidence="6">
    <location>
        <begin position="65"/>
        <end position="84"/>
    </location>
</feature>
<dbReference type="SUPFAM" id="SSF47113">
    <property type="entry name" value="Histone-fold"/>
    <property type="match status" value="1"/>
</dbReference>
<comment type="similarity">
    <text evidence="2">Belongs to the TAF11 family.</text>
</comment>
<protein>
    <recommendedName>
        <fullName evidence="7">TAFII28-like protein domain-containing protein</fullName>
    </recommendedName>
</protein>
<feature type="region of interest" description="Disordered" evidence="6">
    <location>
        <begin position="203"/>
        <end position="235"/>
    </location>
</feature>
<evidence type="ECO:0000256" key="2">
    <source>
        <dbReference type="ARBA" id="ARBA00009788"/>
    </source>
</evidence>
<gene>
    <name evidence="8" type="ORF">BCR39DRAFT_554999</name>
</gene>
<accession>A0A1Y2ADT0</accession>
<dbReference type="InterPro" id="IPR009072">
    <property type="entry name" value="Histone-fold"/>
</dbReference>
<dbReference type="Pfam" id="PF04719">
    <property type="entry name" value="TAFII28"/>
    <property type="match status" value="1"/>
</dbReference>
<dbReference type="AlphaFoldDB" id="A0A1Y2ADT0"/>
<dbReference type="InterPro" id="IPR045127">
    <property type="entry name" value="TAF11-like"/>
</dbReference>
<feature type="region of interest" description="Disordered" evidence="6">
    <location>
        <begin position="1"/>
        <end position="103"/>
    </location>
</feature>
<keyword evidence="4" id="KW-0804">Transcription</keyword>
<dbReference type="OrthoDB" id="28335at2759"/>
<evidence type="ECO:0000256" key="1">
    <source>
        <dbReference type="ARBA" id="ARBA00004123"/>
    </source>
</evidence>
<name>A0A1Y2ADT0_9TREE</name>
<feature type="compositionally biased region" description="Basic and acidic residues" evidence="6">
    <location>
        <begin position="85"/>
        <end position="103"/>
    </location>
</feature>
<dbReference type="STRING" id="71784.A0A1Y2ADT0"/>
<dbReference type="GO" id="GO:0046982">
    <property type="term" value="F:protein heterodimerization activity"/>
    <property type="evidence" value="ECO:0007669"/>
    <property type="project" value="InterPro"/>
</dbReference>
<dbReference type="GO" id="GO:0005669">
    <property type="term" value="C:transcription factor TFIID complex"/>
    <property type="evidence" value="ECO:0007669"/>
    <property type="project" value="InterPro"/>
</dbReference>
<feature type="compositionally biased region" description="Basic and acidic residues" evidence="6">
    <location>
        <begin position="33"/>
        <end position="42"/>
    </location>
</feature>
<comment type="subcellular location">
    <subcellularLocation>
        <location evidence="1">Nucleus</location>
    </subcellularLocation>
</comment>
<dbReference type="GO" id="GO:0016251">
    <property type="term" value="F:RNA polymerase II general transcription initiation factor activity"/>
    <property type="evidence" value="ECO:0007669"/>
    <property type="project" value="TreeGrafter"/>
</dbReference>
<dbReference type="EMBL" id="MCFC01000128">
    <property type="protein sequence ID" value="ORY20672.1"/>
    <property type="molecule type" value="Genomic_DNA"/>
</dbReference>
<evidence type="ECO:0000313" key="9">
    <source>
        <dbReference type="Proteomes" id="UP000193986"/>
    </source>
</evidence>
<dbReference type="GO" id="GO:0051123">
    <property type="term" value="P:RNA polymerase II preinitiation complex assembly"/>
    <property type="evidence" value="ECO:0007669"/>
    <property type="project" value="InterPro"/>
</dbReference>
<organism evidence="8 9">
    <name type="scientific">Naematelia encephala</name>
    <dbReference type="NCBI Taxonomy" id="71784"/>
    <lineage>
        <taxon>Eukaryota</taxon>
        <taxon>Fungi</taxon>
        <taxon>Dikarya</taxon>
        <taxon>Basidiomycota</taxon>
        <taxon>Agaricomycotina</taxon>
        <taxon>Tremellomycetes</taxon>
        <taxon>Tremellales</taxon>
        <taxon>Naemateliaceae</taxon>
        <taxon>Naematelia</taxon>
    </lineage>
</organism>
<proteinExistence type="inferred from homology"/>
<dbReference type="InParanoid" id="A0A1Y2ADT0"/>
<evidence type="ECO:0000256" key="6">
    <source>
        <dbReference type="SAM" id="MobiDB-lite"/>
    </source>
</evidence>
<dbReference type="PANTHER" id="PTHR13218">
    <property type="entry name" value="TRANSCRIPTION INITIATION FACTOR TFIID SUBUNIT 11-RELATED"/>
    <property type="match status" value="1"/>
</dbReference>
<evidence type="ECO:0000256" key="3">
    <source>
        <dbReference type="ARBA" id="ARBA00023015"/>
    </source>
</evidence>
<evidence type="ECO:0000313" key="8">
    <source>
        <dbReference type="EMBL" id="ORY20672.1"/>
    </source>
</evidence>
<dbReference type="InterPro" id="IPR006809">
    <property type="entry name" value="TAFII28_dom"/>
</dbReference>
<sequence>MSHLALPPASSVASGPSQPKKRRKPRPSSTTHPTRDLSRALDADDDVSEDELVAAPQKRLRPEVEVEVEVEVDEESGDEEEVDEEPKGGKGKKEGNGSREKVWRARRGDQLLLREQLDPDQARRYDAFSTVVLPTQAITKLNRELLDQRLNSHLAKIVGSLGKVFLTELIEIAKDIQPSTANPTGPLRPYHLRLAKARLDERGVTRSVGGKPAPSISGGGGTGVALRPKKGLFRR</sequence>
<comment type="caution">
    <text evidence="8">The sequence shown here is derived from an EMBL/GenBank/DDBJ whole genome shotgun (WGS) entry which is preliminary data.</text>
</comment>
<keyword evidence="3" id="KW-0805">Transcription regulation</keyword>
<evidence type="ECO:0000259" key="7">
    <source>
        <dbReference type="Pfam" id="PF04719"/>
    </source>
</evidence>
<keyword evidence="9" id="KW-1185">Reference proteome</keyword>
<evidence type="ECO:0000256" key="5">
    <source>
        <dbReference type="ARBA" id="ARBA00023242"/>
    </source>
</evidence>
<dbReference type="Proteomes" id="UP000193986">
    <property type="component" value="Unassembled WGS sequence"/>
</dbReference>
<reference evidence="8 9" key="1">
    <citation type="submission" date="2016-07" db="EMBL/GenBank/DDBJ databases">
        <title>Pervasive Adenine N6-methylation of Active Genes in Fungi.</title>
        <authorList>
            <consortium name="DOE Joint Genome Institute"/>
            <person name="Mondo S.J."/>
            <person name="Dannebaum R.O."/>
            <person name="Kuo R.C."/>
            <person name="Labutti K."/>
            <person name="Haridas S."/>
            <person name="Kuo A."/>
            <person name="Salamov A."/>
            <person name="Ahrendt S.R."/>
            <person name="Lipzen A."/>
            <person name="Sullivan W."/>
            <person name="Andreopoulos W.B."/>
            <person name="Clum A."/>
            <person name="Lindquist E."/>
            <person name="Daum C."/>
            <person name="Ramamoorthy G.K."/>
            <person name="Gryganskyi A."/>
            <person name="Culley D."/>
            <person name="Magnuson J.K."/>
            <person name="James T.Y."/>
            <person name="O'Malley M.A."/>
            <person name="Stajich J.E."/>
            <person name="Spatafora J.W."/>
            <person name="Visel A."/>
            <person name="Grigoriev I.V."/>
        </authorList>
    </citation>
    <scope>NUCLEOTIDE SEQUENCE [LARGE SCALE GENOMIC DNA]</scope>
    <source>
        <strain evidence="8 9">68-887.2</strain>
    </source>
</reference>
<dbReference type="CDD" id="cd08048">
    <property type="entry name" value="HFD_TAF11"/>
    <property type="match status" value="1"/>
</dbReference>
<feature type="domain" description="TAFII28-like protein" evidence="7">
    <location>
        <begin position="113"/>
        <end position="197"/>
    </location>
</feature>